<feature type="transmembrane region" description="Helical" evidence="11">
    <location>
        <begin position="342"/>
        <end position="364"/>
    </location>
</feature>
<keyword evidence="7 11" id="KW-0862">Zinc</keyword>
<evidence type="ECO:0000256" key="11">
    <source>
        <dbReference type="RuleBase" id="RU362031"/>
    </source>
</evidence>
<evidence type="ECO:0000256" key="3">
    <source>
        <dbReference type="ARBA" id="ARBA00007931"/>
    </source>
</evidence>
<evidence type="ECO:0000256" key="4">
    <source>
        <dbReference type="ARBA" id="ARBA00022670"/>
    </source>
</evidence>
<dbReference type="Pfam" id="PF02163">
    <property type="entry name" value="Peptidase_M50"/>
    <property type="match status" value="1"/>
</dbReference>
<comment type="caution">
    <text evidence="13">The sequence shown here is derived from an EMBL/GenBank/DDBJ whole genome shotgun (WGS) entry which is preliminary data.</text>
</comment>
<evidence type="ECO:0000256" key="10">
    <source>
        <dbReference type="ARBA" id="ARBA00023136"/>
    </source>
</evidence>
<dbReference type="NCBIfam" id="TIGR00054">
    <property type="entry name" value="RIP metalloprotease RseP"/>
    <property type="match status" value="1"/>
</dbReference>
<dbReference type="AlphaFoldDB" id="A0A074J3J6"/>
<keyword evidence="11" id="KW-0479">Metal-binding</keyword>
<comment type="similarity">
    <text evidence="3 11">Belongs to the peptidase M50B family.</text>
</comment>
<comment type="cofactor">
    <cofactor evidence="1 11">
        <name>Zn(2+)</name>
        <dbReference type="ChEBI" id="CHEBI:29105"/>
    </cofactor>
</comment>
<dbReference type="CDD" id="cd06163">
    <property type="entry name" value="S2P-M50_PDZ_RseP-like"/>
    <property type="match status" value="1"/>
</dbReference>
<evidence type="ECO:0000256" key="1">
    <source>
        <dbReference type="ARBA" id="ARBA00001947"/>
    </source>
</evidence>
<dbReference type="SUPFAM" id="SSF50156">
    <property type="entry name" value="PDZ domain-like"/>
    <property type="match status" value="1"/>
</dbReference>
<evidence type="ECO:0000256" key="9">
    <source>
        <dbReference type="ARBA" id="ARBA00023049"/>
    </source>
</evidence>
<dbReference type="PANTHER" id="PTHR42837">
    <property type="entry name" value="REGULATOR OF SIGMA-E PROTEASE RSEP"/>
    <property type="match status" value="1"/>
</dbReference>
<feature type="transmembrane region" description="Helical" evidence="11">
    <location>
        <begin position="394"/>
        <end position="412"/>
    </location>
</feature>
<name>A0A074J3J6_STRSL</name>
<evidence type="ECO:0000256" key="2">
    <source>
        <dbReference type="ARBA" id="ARBA00004141"/>
    </source>
</evidence>
<protein>
    <recommendedName>
        <fullName evidence="11">Zinc metalloprotease</fullName>
        <ecNumber evidence="11">3.4.24.-</ecNumber>
    </recommendedName>
</protein>
<dbReference type="InterPro" id="IPR004387">
    <property type="entry name" value="Pept_M50_Zn"/>
</dbReference>
<dbReference type="GO" id="GO:0006508">
    <property type="term" value="P:proteolysis"/>
    <property type="evidence" value="ECO:0007669"/>
    <property type="project" value="UniProtKB-KW"/>
</dbReference>
<evidence type="ECO:0000256" key="6">
    <source>
        <dbReference type="ARBA" id="ARBA00022801"/>
    </source>
</evidence>
<organism evidence="13 14">
    <name type="scientific">Streptococcus salivarius</name>
    <dbReference type="NCBI Taxonomy" id="1304"/>
    <lineage>
        <taxon>Bacteria</taxon>
        <taxon>Bacillati</taxon>
        <taxon>Bacillota</taxon>
        <taxon>Bacilli</taxon>
        <taxon>Lactobacillales</taxon>
        <taxon>Streptococcaceae</taxon>
        <taxon>Streptococcus</taxon>
    </lineage>
</organism>
<gene>
    <name evidence="13" type="ORF">DL07_00245</name>
</gene>
<dbReference type="PANTHER" id="PTHR42837:SF2">
    <property type="entry name" value="MEMBRANE METALLOPROTEASE ARASP2, CHLOROPLASTIC-RELATED"/>
    <property type="match status" value="1"/>
</dbReference>
<proteinExistence type="inferred from homology"/>
<evidence type="ECO:0000256" key="5">
    <source>
        <dbReference type="ARBA" id="ARBA00022692"/>
    </source>
</evidence>
<feature type="domain" description="Peptidase M50" evidence="12">
    <location>
        <begin position="7"/>
        <end position="406"/>
    </location>
</feature>
<sequence>MKAIITFLLIFCVIVVFHEFGHFFFAKRSGILVREFAIGMGPKIFAHTGKDGTVYTIRILPLGGYVRMAGWGEDTTEIKTGSPASLTIGSDGKVRRINLSDRQVDQTALPMNVTAYDLEDKLTITGLVLDETKTYEVDHDATIVEEDGTELRIAPKDVQYQNASIWGRLITNFAGPMNNFILGVLVFIILAFVQGGVQDTSTNRIQVADGGAAQVAGLKNGDAIEAINKDKVTDWDSLKEALTENTQKYSKGDSLSVTVKRSNGQEETVSVKPKESQGSYFLGVSPALKTGLKDKIFGGFQMAWEGAFKILAALKGLITNFSLNKLGGPVAMFQMSAQASESGLISILNLMGMLSINLGIFNLIPIPALDGGKIVMNIIEAIRRKPLNQEIESYITLAGVAIMVVLMIAVTWNDIMRAFF</sequence>
<keyword evidence="10 11" id="KW-0472">Membrane</keyword>
<dbReference type="GO" id="GO:0004222">
    <property type="term" value="F:metalloendopeptidase activity"/>
    <property type="evidence" value="ECO:0007669"/>
    <property type="project" value="InterPro"/>
</dbReference>
<evidence type="ECO:0000256" key="8">
    <source>
        <dbReference type="ARBA" id="ARBA00022989"/>
    </source>
</evidence>
<keyword evidence="9 11" id="KW-0482">Metalloprotease</keyword>
<reference evidence="13 14" key="1">
    <citation type="submission" date="2014-04" db="EMBL/GenBank/DDBJ databases">
        <title>Variable characteristics of bacteriocin-producing Streptococcus salivarius strains isolated from Malaysian subjects.</title>
        <authorList>
            <person name="Philip K."/>
            <person name="Barbour A."/>
        </authorList>
    </citation>
    <scope>NUCLEOTIDE SEQUENCE [LARGE SCALE GENOMIC DNA]</scope>
    <source>
        <strain evidence="13 14">NU10</strain>
    </source>
</reference>
<keyword evidence="5 11" id="KW-0812">Transmembrane</keyword>
<dbReference type="EC" id="3.4.24.-" evidence="11"/>
<comment type="subcellular location">
    <subcellularLocation>
        <location evidence="2">Membrane</location>
        <topology evidence="2">Multi-pass membrane protein</topology>
    </subcellularLocation>
</comment>
<dbReference type="EMBL" id="JJMT01000001">
    <property type="protein sequence ID" value="KEO46845.1"/>
    <property type="molecule type" value="Genomic_DNA"/>
</dbReference>
<evidence type="ECO:0000313" key="14">
    <source>
        <dbReference type="Proteomes" id="UP000027855"/>
    </source>
</evidence>
<accession>A0A074J3J6</accession>
<dbReference type="Proteomes" id="UP000027855">
    <property type="component" value="Unassembled WGS sequence"/>
</dbReference>
<feature type="transmembrane region" description="Helical" evidence="11">
    <location>
        <begin position="180"/>
        <end position="197"/>
    </location>
</feature>
<dbReference type="RefSeq" id="WP_037600170.1">
    <property type="nucleotide sequence ID" value="NZ_JADPCF010000003.1"/>
</dbReference>
<evidence type="ECO:0000313" key="13">
    <source>
        <dbReference type="EMBL" id="KEO46845.1"/>
    </source>
</evidence>
<dbReference type="InterPro" id="IPR008915">
    <property type="entry name" value="Peptidase_M50"/>
</dbReference>
<evidence type="ECO:0000259" key="12">
    <source>
        <dbReference type="Pfam" id="PF02163"/>
    </source>
</evidence>
<keyword evidence="6 11" id="KW-0378">Hydrolase</keyword>
<dbReference type="InterPro" id="IPR036034">
    <property type="entry name" value="PDZ_sf"/>
</dbReference>
<dbReference type="Gene3D" id="2.30.42.10">
    <property type="match status" value="1"/>
</dbReference>
<evidence type="ECO:0000256" key="7">
    <source>
        <dbReference type="ARBA" id="ARBA00022833"/>
    </source>
</evidence>
<keyword evidence="8 11" id="KW-1133">Transmembrane helix</keyword>
<keyword evidence="4 13" id="KW-0645">Protease</keyword>
<dbReference type="GO" id="GO:0016020">
    <property type="term" value="C:membrane"/>
    <property type="evidence" value="ECO:0007669"/>
    <property type="project" value="UniProtKB-SubCell"/>
</dbReference>
<dbReference type="GO" id="GO:0046872">
    <property type="term" value="F:metal ion binding"/>
    <property type="evidence" value="ECO:0007669"/>
    <property type="project" value="UniProtKB-KW"/>
</dbReference>